<dbReference type="InterPro" id="IPR000639">
    <property type="entry name" value="Epox_hydrolase-like"/>
</dbReference>
<dbReference type="GO" id="GO:0047372">
    <property type="term" value="F:monoacylglycerol lipase activity"/>
    <property type="evidence" value="ECO:0007669"/>
    <property type="project" value="TreeGrafter"/>
</dbReference>
<dbReference type="InterPro" id="IPR000073">
    <property type="entry name" value="AB_hydrolase_1"/>
</dbReference>
<dbReference type="GO" id="GO:0046464">
    <property type="term" value="P:acylglycerol catabolic process"/>
    <property type="evidence" value="ECO:0007669"/>
    <property type="project" value="TreeGrafter"/>
</dbReference>
<keyword evidence="1" id="KW-0378">Hydrolase</keyword>
<dbReference type="OrthoDB" id="9773293at2"/>
<name>A0A2Z4FG87_9DELT</name>
<dbReference type="PROSITE" id="PS51257">
    <property type="entry name" value="PROKAR_LIPOPROTEIN"/>
    <property type="match status" value="1"/>
</dbReference>
<dbReference type="SUPFAM" id="SSF53474">
    <property type="entry name" value="alpha/beta-Hydrolases"/>
    <property type="match status" value="1"/>
</dbReference>
<dbReference type="AlphaFoldDB" id="A0A2Z4FG87"/>
<dbReference type="GO" id="GO:0016020">
    <property type="term" value="C:membrane"/>
    <property type="evidence" value="ECO:0007669"/>
    <property type="project" value="TreeGrafter"/>
</dbReference>
<dbReference type="RefSeq" id="WP_111331259.1">
    <property type="nucleotide sequence ID" value="NZ_CP030032.1"/>
</dbReference>
<dbReference type="KEGG" id="bsed:DN745_00850"/>
<accession>A0A2Z4FG87</accession>
<dbReference type="PANTHER" id="PTHR43798">
    <property type="entry name" value="MONOACYLGLYCEROL LIPASE"/>
    <property type="match status" value="1"/>
</dbReference>
<dbReference type="PRINTS" id="PR00111">
    <property type="entry name" value="ABHYDROLASE"/>
</dbReference>
<reference evidence="1 2" key="1">
    <citation type="submission" date="2018-06" db="EMBL/GenBank/DDBJ databases">
        <title>Lujinxingia sediminis gen. nov. sp. nov., a new facultative anaerobic member of the class Deltaproteobacteria, and proposal of Lujinxingaceae fam. nov.</title>
        <authorList>
            <person name="Guo L.-Y."/>
            <person name="Li C.-M."/>
            <person name="Wang S."/>
            <person name="Du Z.-J."/>
        </authorList>
    </citation>
    <scope>NUCLEOTIDE SEQUENCE [LARGE SCALE GENOMIC DNA]</scope>
    <source>
        <strain evidence="1 2">FA350</strain>
    </source>
</reference>
<dbReference type="EMBL" id="CP030032">
    <property type="protein sequence ID" value="AWV87952.1"/>
    <property type="molecule type" value="Genomic_DNA"/>
</dbReference>
<dbReference type="PANTHER" id="PTHR43798:SF33">
    <property type="entry name" value="HYDROLASE, PUTATIVE (AFU_ORTHOLOGUE AFUA_2G14860)-RELATED"/>
    <property type="match status" value="1"/>
</dbReference>
<dbReference type="Gene3D" id="3.40.50.1820">
    <property type="entry name" value="alpha/beta hydrolase"/>
    <property type="match status" value="1"/>
</dbReference>
<dbReference type="InterPro" id="IPR050266">
    <property type="entry name" value="AB_hydrolase_sf"/>
</dbReference>
<gene>
    <name evidence="1" type="ORF">DN745_00850</name>
</gene>
<dbReference type="Proteomes" id="UP000249799">
    <property type="component" value="Chromosome"/>
</dbReference>
<dbReference type="PRINTS" id="PR00412">
    <property type="entry name" value="EPOXHYDRLASE"/>
</dbReference>
<sequence>MINKSKLVVCSGVLNLLLAAGCASAPQAEDAQAPVEQAQAGEAADTSADAPTKGFDARLSTYEYPYEVSFYTFETQGQTLEMAYMDVKPETPNGQIVVLLHGKNFAGAYWKNTIEALVAQGYRVVVPDQIGFGKSTKPELLQYSVQGLADYTHQLLASIGVEKASFVVHSMGGMIGARYALMFPDAVDKLVMVNPIGLEDWKLKAPYLSVDEWYARERKKTADDIRSYMTDSYFDGQWKPEYETLIDVPVGWIDGPDYDLIAWNSALTYEMIFSQPVVYEFGNISAPTLLIIGDRDRTALGKGDVSPEVRATMGLYGELGKKTAAAIPGAQLVEFEGIGHIPQFEAWDRYIAALSAFLKAE</sequence>
<dbReference type="Pfam" id="PF00561">
    <property type="entry name" value="Abhydrolase_1"/>
    <property type="match status" value="1"/>
</dbReference>
<dbReference type="InterPro" id="IPR029058">
    <property type="entry name" value="AB_hydrolase_fold"/>
</dbReference>
<keyword evidence="2" id="KW-1185">Reference proteome</keyword>
<evidence type="ECO:0000313" key="2">
    <source>
        <dbReference type="Proteomes" id="UP000249799"/>
    </source>
</evidence>
<evidence type="ECO:0000313" key="1">
    <source>
        <dbReference type="EMBL" id="AWV87952.1"/>
    </source>
</evidence>
<protein>
    <submittedName>
        <fullName evidence="1">Alpha/beta hydrolase</fullName>
    </submittedName>
</protein>
<proteinExistence type="predicted"/>
<organism evidence="1 2">
    <name type="scientific">Bradymonas sediminis</name>
    <dbReference type="NCBI Taxonomy" id="1548548"/>
    <lineage>
        <taxon>Bacteria</taxon>
        <taxon>Deltaproteobacteria</taxon>
        <taxon>Bradymonadales</taxon>
        <taxon>Bradymonadaceae</taxon>
        <taxon>Bradymonas</taxon>
    </lineage>
</organism>